<dbReference type="Gene3D" id="2.40.440.10">
    <property type="entry name" value="L,D-transpeptidase catalytic domain-like"/>
    <property type="match status" value="1"/>
</dbReference>
<evidence type="ECO:0000313" key="13">
    <source>
        <dbReference type="Proteomes" id="UP000010388"/>
    </source>
</evidence>
<keyword evidence="5" id="KW-0378">Hydrolase</keyword>
<keyword evidence="7 9" id="KW-0573">Peptidoglycan synthesis</keyword>
<dbReference type="GO" id="GO:0018104">
    <property type="term" value="P:peptidoglycan-protein cross-linking"/>
    <property type="evidence" value="ECO:0007669"/>
    <property type="project" value="TreeGrafter"/>
</dbReference>
<keyword evidence="4" id="KW-0808">Transferase</keyword>
<evidence type="ECO:0000256" key="2">
    <source>
        <dbReference type="ARBA" id="ARBA00005992"/>
    </source>
</evidence>
<dbReference type="eggNOG" id="COG1376">
    <property type="taxonomic scope" value="Bacteria"/>
</dbReference>
<dbReference type="Pfam" id="PF03734">
    <property type="entry name" value="YkuD"/>
    <property type="match status" value="1"/>
</dbReference>
<dbReference type="HOGENOM" id="CLU_042399_4_2_3"/>
<dbReference type="Proteomes" id="UP000010388">
    <property type="component" value="Chromosome"/>
</dbReference>
<keyword evidence="8 9" id="KW-0961">Cell wall biogenesis/degradation</keyword>
<evidence type="ECO:0000259" key="11">
    <source>
        <dbReference type="PROSITE" id="PS52029"/>
    </source>
</evidence>
<keyword evidence="3" id="KW-0328">Glycosyltransferase</keyword>
<evidence type="ECO:0000256" key="3">
    <source>
        <dbReference type="ARBA" id="ARBA00022676"/>
    </source>
</evidence>
<dbReference type="PANTHER" id="PTHR30582">
    <property type="entry name" value="L,D-TRANSPEPTIDASE"/>
    <property type="match status" value="1"/>
</dbReference>
<proteinExistence type="inferred from homology"/>
<evidence type="ECO:0000256" key="5">
    <source>
        <dbReference type="ARBA" id="ARBA00022801"/>
    </source>
</evidence>
<reference evidence="13" key="1">
    <citation type="journal article" date="2013" name="Proc. Natl. Acad. Sci. U.S.A.">
        <title>Improving the coverage of the cyanobacterial phylum using diversity-driven genome sequencing.</title>
        <authorList>
            <person name="Shih P.M."/>
            <person name="Wu D."/>
            <person name="Latifi A."/>
            <person name="Axen S.D."/>
            <person name="Fewer D.P."/>
            <person name="Talla E."/>
            <person name="Calteau A."/>
            <person name="Cai F."/>
            <person name="Tandeau de Marsac N."/>
            <person name="Rippka R."/>
            <person name="Herdman M."/>
            <person name="Sivonen K."/>
            <person name="Coursin T."/>
            <person name="Laurent T."/>
            <person name="Goodwin L."/>
            <person name="Nolan M."/>
            <person name="Davenport K.W."/>
            <person name="Han C.S."/>
            <person name="Rubin E.M."/>
            <person name="Eisen J.A."/>
            <person name="Woyke T."/>
            <person name="Gugger M."/>
            <person name="Kerfeld C.A."/>
        </authorList>
    </citation>
    <scope>NUCLEOTIDE SEQUENCE [LARGE SCALE GENOMIC DNA]</scope>
    <source>
        <strain evidence="13">ATCC 27147 / PCC 6307</strain>
    </source>
</reference>
<feature type="signal peptide" evidence="10">
    <location>
        <begin position="1"/>
        <end position="22"/>
    </location>
</feature>
<evidence type="ECO:0000256" key="7">
    <source>
        <dbReference type="ARBA" id="ARBA00022984"/>
    </source>
</evidence>
<name>K9P3N0_CYAGP</name>
<dbReference type="GO" id="GO:0071555">
    <property type="term" value="P:cell wall organization"/>
    <property type="evidence" value="ECO:0007669"/>
    <property type="project" value="UniProtKB-UniRule"/>
</dbReference>
<dbReference type="PROSITE" id="PS52029">
    <property type="entry name" value="LD_TPASE"/>
    <property type="match status" value="1"/>
</dbReference>
<evidence type="ECO:0000256" key="9">
    <source>
        <dbReference type="PROSITE-ProRule" id="PRU01373"/>
    </source>
</evidence>
<dbReference type="OrthoDB" id="9787225at2"/>
<evidence type="ECO:0000256" key="8">
    <source>
        <dbReference type="ARBA" id="ARBA00023316"/>
    </source>
</evidence>
<feature type="domain" description="L,D-TPase catalytic" evidence="11">
    <location>
        <begin position="70"/>
        <end position="200"/>
    </location>
</feature>
<comment type="pathway">
    <text evidence="1 9">Cell wall biogenesis; peptidoglycan biosynthesis.</text>
</comment>
<dbReference type="GO" id="GO:0016757">
    <property type="term" value="F:glycosyltransferase activity"/>
    <property type="evidence" value="ECO:0007669"/>
    <property type="project" value="UniProtKB-KW"/>
</dbReference>
<gene>
    <name evidence="12" type="ordered locus">Cyagr_0091</name>
</gene>
<feature type="active site" description="Proton donor/acceptor" evidence="9">
    <location>
        <position position="156"/>
    </location>
</feature>
<feature type="chain" id="PRO_5003934476" description="L,D-TPase catalytic domain-containing protein" evidence="10">
    <location>
        <begin position="23"/>
        <end position="201"/>
    </location>
</feature>
<evidence type="ECO:0000313" key="12">
    <source>
        <dbReference type="EMBL" id="AFY27311.1"/>
    </source>
</evidence>
<sequence>MSRSLVLSVLLTAGWGAATAGAASAAEAPVTVAAPVSTSVPTGAAPVAPGVAAPATAAPAPASATVTSTREIVLELGKRTISLRDNGKVLGSWPVAIGDARTPTPKGRFQVEVKVVNPQYQSTVSGKINPTKGPNGPLGDRWIGFKRSGPNQYGIHGTPSAWAWTVTSRSAVTNGCVRMLTPHVRALFEQVEVGTPVVVKP</sequence>
<evidence type="ECO:0000256" key="4">
    <source>
        <dbReference type="ARBA" id="ARBA00022679"/>
    </source>
</evidence>
<dbReference type="RefSeq" id="WP_015107770.1">
    <property type="nucleotide sequence ID" value="NC_019675.1"/>
</dbReference>
<accession>K9P3N0</accession>
<dbReference type="AlphaFoldDB" id="K9P3N0"/>
<dbReference type="InterPro" id="IPR038063">
    <property type="entry name" value="Transpep_catalytic_dom"/>
</dbReference>
<dbReference type="CDD" id="cd16913">
    <property type="entry name" value="YkuD_like"/>
    <property type="match status" value="1"/>
</dbReference>
<dbReference type="SUPFAM" id="SSF141523">
    <property type="entry name" value="L,D-transpeptidase catalytic domain-like"/>
    <property type="match status" value="1"/>
</dbReference>
<comment type="similarity">
    <text evidence="2">Belongs to the YkuD family.</text>
</comment>
<dbReference type="GO" id="GO:0008360">
    <property type="term" value="P:regulation of cell shape"/>
    <property type="evidence" value="ECO:0007669"/>
    <property type="project" value="UniProtKB-UniRule"/>
</dbReference>
<dbReference type="PATRIC" id="fig|292564.3.peg.89"/>
<keyword evidence="6 9" id="KW-0133">Cell shape</keyword>
<dbReference type="STRING" id="292564.Cyagr_0091"/>
<evidence type="ECO:0000256" key="10">
    <source>
        <dbReference type="SAM" id="SignalP"/>
    </source>
</evidence>
<feature type="active site" description="Nucleophile" evidence="9">
    <location>
        <position position="176"/>
    </location>
</feature>
<protein>
    <recommendedName>
        <fullName evidence="11">L,D-TPase catalytic domain-containing protein</fullName>
    </recommendedName>
</protein>
<dbReference type="InterPro" id="IPR005490">
    <property type="entry name" value="LD_TPept_cat_dom"/>
</dbReference>
<organism evidence="12 13">
    <name type="scientific">Cyanobium gracile (strain ATCC 27147 / PCC 6307)</name>
    <dbReference type="NCBI Taxonomy" id="292564"/>
    <lineage>
        <taxon>Bacteria</taxon>
        <taxon>Bacillati</taxon>
        <taxon>Cyanobacteriota</taxon>
        <taxon>Cyanophyceae</taxon>
        <taxon>Synechococcales</taxon>
        <taxon>Prochlorococcaceae</taxon>
        <taxon>Cyanobium</taxon>
    </lineage>
</organism>
<dbReference type="GO" id="GO:0071972">
    <property type="term" value="F:peptidoglycan L,D-transpeptidase activity"/>
    <property type="evidence" value="ECO:0007669"/>
    <property type="project" value="TreeGrafter"/>
</dbReference>
<evidence type="ECO:0000256" key="6">
    <source>
        <dbReference type="ARBA" id="ARBA00022960"/>
    </source>
</evidence>
<keyword evidence="10" id="KW-0732">Signal</keyword>
<dbReference type="PANTHER" id="PTHR30582:SF24">
    <property type="entry name" value="L,D-TRANSPEPTIDASE ERFK_SRFK-RELATED"/>
    <property type="match status" value="1"/>
</dbReference>
<evidence type="ECO:0000256" key="1">
    <source>
        <dbReference type="ARBA" id="ARBA00004752"/>
    </source>
</evidence>
<dbReference type="InterPro" id="IPR050979">
    <property type="entry name" value="LD-transpeptidase"/>
</dbReference>
<dbReference type="UniPathway" id="UPA00219"/>
<dbReference type="KEGG" id="cgc:Cyagr_0091"/>
<dbReference type="GO" id="GO:0005576">
    <property type="term" value="C:extracellular region"/>
    <property type="evidence" value="ECO:0007669"/>
    <property type="project" value="TreeGrafter"/>
</dbReference>
<dbReference type="EMBL" id="CP003495">
    <property type="protein sequence ID" value="AFY27311.1"/>
    <property type="molecule type" value="Genomic_DNA"/>
</dbReference>